<accession>A0A5N6AIA8</accession>
<evidence type="ECO:0000256" key="1">
    <source>
        <dbReference type="ARBA" id="ARBA00023015"/>
    </source>
</evidence>
<dbReference type="CDD" id="cd07377">
    <property type="entry name" value="WHTH_GntR"/>
    <property type="match status" value="1"/>
</dbReference>
<dbReference type="SUPFAM" id="SSF48008">
    <property type="entry name" value="GntR ligand-binding domain-like"/>
    <property type="match status" value="1"/>
</dbReference>
<dbReference type="PANTHER" id="PTHR43537:SF45">
    <property type="entry name" value="GNTR FAMILY REGULATORY PROTEIN"/>
    <property type="match status" value="1"/>
</dbReference>
<dbReference type="InterPro" id="IPR011711">
    <property type="entry name" value="GntR_C"/>
</dbReference>
<dbReference type="InterPro" id="IPR036388">
    <property type="entry name" value="WH-like_DNA-bd_sf"/>
</dbReference>
<evidence type="ECO:0000256" key="3">
    <source>
        <dbReference type="ARBA" id="ARBA00023163"/>
    </source>
</evidence>
<dbReference type="GO" id="GO:0003700">
    <property type="term" value="F:DNA-binding transcription factor activity"/>
    <property type="evidence" value="ECO:0007669"/>
    <property type="project" value="InterPro"/>
</dbReference>
<dbReference type="InterPro" id="IPR000524">
    <property type="entry name" value="Tscrpt_reg_HTH_GntR"/>
</dbReference>
<dbReference type="Pfam" id="PF00392">
    <property type="entry name" value="GntR"/>
    <property type="match status" value="1"/>
</dbReference>
<evidence type="ECO:0000313" key="5">
    <source>
        <dbReference type="EMBL" id="KAB8167793.1"/>
    </source>
</evidence>
<feature type="domain" description="HTH gntR-type" evidence="4">
    <location>
        <begin position="39"/>
        <end position="106"/>
    </location>
</feature>
<dbReference type="Gene3D" id="1.10.10.10">
    <property type="entry name" value="Winged helix-like DNA-binding domain superfamily/Winged helix DNA-binding domain"/>
    <property type="match status" value="1"/>
</dbReference>
<dbReference type="EMBL" id="VDLY02000004">
    <property type="protein sequence ID" value="KAB8167793.1"/>
    <property type="molecule type" value="Genomic_DNA"/>
</dbReference>
<reference evidence="5" key="1">
    <citation type="submission" date="2019-10" db="EMBL/GenBank/DDBJ databases">
        <title>Nonomuraea sp. nov., isolated from Phyllanthus amarus.</title>
        <authorList>
            <person name="Klykleung N."/>
            <person name="Tanasupawat S."/>
        </authorList>
    </citation>
    <scope>NUCLEOTIDE SEQUENCE [LARGE SCALE GENOMIC DNA]</scope>
    <source>
        <strain evidence="5">3MP-10</strain>
    </source>
</reference>
<dbReference type="Gene3D" id="1.20.120.530">
    <property type="entry name" value="GntR ligand-binding domain-like"/>
    <property type="match status" value="1"/>
</dbReference>
<comment type="caution">
    <text evidence="5">The sequence shown here is derived from an EMBL/GenBank/DDBJ whole genome shotgun (WGS) entry which is preliminary data.</text>
</comment>
<dbReference type="GO" id="GO:0003677">
    <property type="term" value="F:DNA binding"/>
    <property type="evidence" value="ECO:0007669"/>
    <property type="project" value="UniProtKB-KW"/>
</dbReference>
<keyword evidence="3" id="KW-0804">Transcription</keyword>
<keyword evidence="2" id="KW-0238">DNA-binding</keyword>
<dbReference type="PANTHER" id="PTHR43537">
    <property type="entry name" value="TRANSCRIPTIONAL REGULATOR, GNTR FAMILY"/>
    <property type="match status" value="1"/>
</dbReference>
<sequence length="244" mass="26286">MEPTLLESAISGASTVVDRPLPRQRQVPTLRRRALPARRSVRAQVLAALRDALATGELRSGETYSAPLLAERYGVSATPVREAMQQLASEGLVETVPNRGFRVAGHSARDMAELAEVRAALEVPAILRLVGALPPGSREELRPLADATVRIAALGDLVGYAEADRRFHRELLWLTGNRQLVAVAQELHRKSQCHRVPGRAPGPVELVADARQHGALLDALAEGDRCSAERLARAHVTGQPVGTV</sequence>
<proteinExistence type="predicted"/>
<dbReference type="PROSITE" id="PS50949">
    <property type="entry name" value="HTH_GNTR"/>
    <property type="match status" value="1"/>
</dbReference>
<keyword evidence="1" id="KW-0805">Transcription regulation</keyword>
<dbReference type="Pfam" id="PF07729">
    <property type="entry name" value="FCD"/>
    <property type="match status" value="1"/>
</dbReference>
<dbReference type="SMART" id="SM00895">
    <property type="entry name" value="FCD"/>
    <property type="match status" value="1"/>
</dbReference>
<evidence type="ECO:0000256" key="2">
    <source>
        <dbReference type="ARBA" id="ARBA00023125"/>
    </source>
</evidence>
<evidence type="ECO:0000259" key="4">
    <source>
        <dbReference type="PROSITE" id="PS50949"/>
    </source>
</evidence>
<organism evidence="5 6">
    <name type="scientific">Streptomyces mimosae</name>
    <dbReference type="NCBI Taxonomy" id="2586635"/>
    <lineage>
        <taxon>Bacteria</taxon>
        <taxon>Bacillati</taxon>
        <taxon>Actinomycetota</taxon>
        <taxon>Actinomycetes</taxon>
        <taxon>Kitasatosporales</taxon>
        <taxon>Streptomycetaceae</taxon>
        <taxon>Streptomyces</taxon>
    </lineage>
</organism>
<dbReference type="InterPro" id="IPR008920">
    <property type="entry name" value="TF_FadR/GntR_C"/>
</dbReference>
<dbReference type="InterPro" id="IPR036390">
    <property type="entry name" value="WH_DNA-bd_sf"/>
</dbReference>
<protein>
    <submittedName>
        <fullName evidence="5">FCD domain-containing protein</fullName>
    </submittedName>
</protein>
<dbReference type="OrthoDB" id="3864082at2"/>
<gene>
    <name evidence="5" type="ORF">FH607_007295</name>
</gene>
<name>A0A5N6AIA8_9ACTN</name>
<dbReference type="SMART" id="SM00345">
    <property type="entry name" value="HTH_GNTR"/>
    <property type="match status" value="1"/>
</dbReference>
<dbReference type="SUPFAM" id="SSF46785">
    <property type="entry name" value="Winged helix' DNA-binding domain"/>
    <property type="match status" value="1"/>
</dbReference>
<evidence type="ECO:0000313" key="6">
    <source>
        <dbReference type="Proteomes" id="UP000314251"/>
    </source>
</evidence>
<keyword evidence="6" id="KW-1185">Reference proteome</keyword>
<dbReference type="Proteomes" id="UP000314251">
    <property type="component" value="Unassembled WGS sequence"/>
</dbReference>
<dbReference type="AlphaFoldDB" id="A0A5N6AIA8"/>